<dbReference type="EMBL" id="WUBI01000001">
    <property type="protein sequence ID" value="MWV42147.1"/>
    <property type="molecule type" value="Genomic_DNA"/>
</dbReference>
<comment type="caution">
    <text evidence="3">The sequence shown here is derived from an EMBL/GenBank/DDBJ whole genome shotgun (WGS) entry which is preliminary data.</text>
</comment>
<organism evidence="3 4">
    <name type="scientific">Paenibacillus dendrobii</name>
    <dbReference type="NCBI Taxonomy" id="2691084"/>
    <lineage>
        <taxon>Bacteria</taxon>
        <taxon>Bacillati</taxon>
        <taxon>Bacillota</taxon>
        <taxon>Bacilli</taxon>
        <taxon>Bacillales</taxon>
        <taxon>Paenibacillaceae</taxon>
        <taxon>Paenibacillus</taxon>
    </lineage>
</organism>
<dbReference type="AlphaFoldDB" id="A0A7X3IDY6"/>
<feature type="domain" description="DUF6199" evidence="2">
    <location>
        <begin position="169"/>
        <end position="227"/>
    </location>
</feature>
<evidence type="ECO:0000256" key="1">
    <source>
        <dbReference type="SAM" id="Phobius"/>
    </source>
</evidence>
<dbReference type="Proteomes" id="UP000460318">
    <property type="component" value="Unassembled WGS sequence"/>
</dbReference>
<accession>A0A7X3IDY6</accession>
<feature type="transmembrane region" description="Helical" evidence="1">
    <location>
        <begin position="207"/>
        <end position="231"/>
    </location>
</feature>
<keyword evidence="1" id="KW-0812">Transmembrane</keyword>
<evidence type="ECO:0000313" key="3">
    <source>
        <dbReference type="EMBL" id="MWV42147.1"/>
    </source>
</evidence>
<reference evidence="3 4" key="1">
    <citation type="submission" date="2019-12" db="EMBL/GenBank/DDBJ databases">
        <title>Paenibacillus sp. nov., an endophytic bacterium isolated from the stem of Dendrobium.</title>
        <authorList>
            <person name="Zhao R."/>
        </authorList>
    </citation>
    <scope>NUCLEOTIDE SEQUENCE [LARGE SCALE GENOMIC DNA]</scope>
    <source>
        <strain evidence="3 4">HJL G12</strain>
    </source>
</reference>
<dbReference type="InterPro" id="IPR045679">
    <property type="entry name" value="DUF6199"/>
</dbReference>
<keyword evidence="1" id="KW-1133">Transmembrane helix</keyword>
<protein>
    <recommendedName>
        <fullName evidence="2">DUF6199 domain-containing protein</fullName>
    </recommendedName>
</protein>
<evidence type="ECO:0000313" key="4">
    <source>
        <dbReference type="Proteomes" id="UP000460318"/>
    </source>
</evidence>
<feature type="transmembrane region" description="Helical" evidence="1">
    <location>
        <begin position="6"/>
        <end position="27"/>
    </location>
</feature>
<dbReference type="Pfam" id="PF19701">
    <property type="entry name" value="DUF6199"/>
    <property type="match status" value="1"/>
</dbReference>
<dbReference type="RefSeq" id="WP_160495775.1">
    <property type="nucleotide sequence ID" value="NZ_WUBI01000001.1"/>
</dbReference>
<keyword evidence="1" id="KW-0472">Membrane</keyword>
<gene>
    <name evidence="3" type="ORF">GRF59_00755</name>
</gene>
<name>A0A7X3IDY6_9BACL</name>
<feature type="transmembrane region" description="Helical" evidence="1">
    <location>
        <begin position="163"/>
        <end position="182"/>
    </location>
</feature>
<sequence>MAKKLTLSTILIIIGLMLAAVAIIIFAKSYFSVHVFHVNNHTYRQSAEQSNIITYRANSGPSIAVHAVGQDRKVIINNEEFTIHRTSDSISSKYQVVYPNGKKYEVDDQDRFLLSRDENGEFIPDISMYVNNQRVLQDGEELYFPGELVTAAYPEYHSKRGSLFLFIVSILLLIYGWCGYRFEKFQRFLFFMSLRWVWVNDPEPSDFYYFMSKVGGVLTMIGAFILAIYSLQLELLQ</sequence>
<proteinExistence type="predicted"/>
<keyword evidence="4" id="KW-1185">Reference proteome</keyword>
<evidence type="ECO:0000259" key="2">
    <source>
        <dbReference type="Pfam" id="PF19701"/>
    </source>
</evidence>